<evidence type="ECO:0000313" key="2">
    <source>
        <dbReference type="EMBL" id="CAB3623948.1"/>
    </source>
</evidence>
<dbReference type="Proteomes" id="UP000507979">
    <property type="component" value="Unassembled WGS sequence"/>
</dbReference>
<reference evidence="2 3" key="1">
    <citation type="submission" date="2020-04" db="EMBL/GenBank/DDBJ databases">
        <authorList>
            <person name="De Canck E."/>
        </authorList>
    </citation>
    <scope>NUCLEOTIDE SEQUENCE [LARGE SCALE GENOMIC DNA]</scope>
    <source>
        <strain evidence="2 3">LMG 26845</strain>
    </source>
</reference>
<dbReference type="EMBL" id="CADIJR010000001">
    <property type="protein sequence ID" value="CAB3623948.1"/>
    <property type="molecule type" value="Genomic_DNA"/>
</dbReference>
<evidence type="ECO:0000256" key="1">
    <source>
        <dbReference type="SAM" id="Phobius"/>
    </source>
</evidence>
<protein>
    <recommendedName>
        <fullName evidence="4">DUF2474 domain-containing protein</fullName>
    </recommendedName>
</protein>
<organism evidence="2 3">
    <name type="scientific">Achromobacter insuavis</name>
    <dbReference type="NCBI Taxonomy" id="1287735"/>
    <lineage>
        <taxon>Bacteria</taxon>
        <taxon>Pseudomonadati</taxon>
        <taxon>Pseudomonadota</taxon>
        <taxon>Betaproteobacteria</taxon>
        <taxon>Burkholderiales</taxon>
        <taxon>Alcaligenaceae</taxon>
        <taxon>Achromobacter</taxon>
    </lineage>
</organism>
<evidence type="ECO:0008006" key="4">
    <source>
        <dbReference type="Google" id="ProtNLM"/>
    </source>
</evidence>
<dbReference type="AlphaFoldDB" id="A0A6J4ZHP9"/>
<keyword evidence="1" id="KW-0812">Transmembrane</keyword>
<keyword evidence="3" id="KW-1185">Reference proteome</keyword>
<gene>
    <name evidence="2" type="ORF">LMG26845_00284</name>
</gene>
<feature type="transmembrane region" description="Helical" evidence="1">
    <location>
        <begin position="7"/>
        <end position="29"/>
    </location>
</feature>
<accession>A0A6J4ZHP9</accession>
<sequence length="33" mass="3594">MKPSIKALWIVRGAVLVGIWIALGVIQALHRIA</sequence>
<keyword evidence="1" id="KW-1133">Transmembrane helix</keyword>
<keyword evidence="1" id="KW-0472">Membrane</keyword>
<proteinExistence type="predicted"/>
<evidence type="ECO:0000313" key="3">
    <source>
        <dbReference type="Proteomes" id="UP000507979"/>
    </source>
</evidence>
<name>A0A6J4ZHP9_9BURK</name>